<protein>
    <submittedName>
        <fullName evidence="2">Uncharacterized protein</fullName>
    </submittedName>
</protein>
<keyword evidence="3" id="KW-1185">Reference proteome</keyword>
<name>A0A0R1N8A0_9LACO</name>
<dbReference type="PATRIC" id="fig|1423792.3.peg.219"/>
<reference evidence="2 3" key="1">
    <citation type="journal article" date="2015" name="Genome Announc.">
        <title>Expanding the biotechnology potential of lactobacilli through comparative genomics of 213 strains and associated genera.</title>
        <authorList>
            <person name="Sun Z."/>
            <person name="Harris H.M."/>
            <person name="McCann A."/>
            <person name="Guo C."/>
            <person name="Argimon S."/>
            <person name="Zhang W."/>
            <person name="Yang X."/>
            <person name="Jeffery I.B."/>
            <person name="Cooney J.C."/>
            <person name="Kagawa T.F."/>
            <person name="Liu W."/>
            <person name="Song Y."/>
            <person name="Salvetti E."/>
            <person name="Wrobel A."/>
            <person name="Rasinkangas P."/>
            <person name="Parkhill J."/>
            <person name="Rea M.C."/>
            <person name="O'Sullivan O."/>
            <person name="Ritari J."/>
            <person name="Douillard F.P."/>
            <person name="Paul Ross R."/>
            <person name="Yang R."/>
            <person name="Briner A.E."/>
            <person name="Felis G.E."/>
            <person name="de Vos W.M."/>
            <person name="Barrangou R."/>
            <person name="Klaenhammer T.R."/>
            <person name="Caufield P.W."/>
            <person name="Cui Y."/>
            <person name="Zhang H."/>
            <person name="O'Toole P.W."/>
        </authorList>
    </citation>
    <scope>NUCLEOTIDE SEQUENCE [LARGE SCALE GENOMIC DNA]</scope>
    <source>
        <strain evidence="2 3">DSM 12744</strain>
    </source>
</reference>
<keyword evidence="1" id="KW-1133">Transmembrane helix</keyword>
<feature type="transmembrane region" description="Helical" evidence="1">
    <location>
        <begin position="12"/>
        <end position="34"/>
    </location>
</feature>
<evidence type="ECO:0000313" key="2">
    <source>
        <dbReference type="EMBL" id="KRL14564.1"/>
    </source>
</evidence>
<evidence type="ECO:0000313" key="3">
    <source>
        <dbReference type="Proteomes" id="UP000051330"/>
    </source>
</evidence>
<keyword evidence="1" id="KW-0812">Transmembrane</keyword>
<dbReference type="Proteomes" id="UP000051330">
    <property type="component" value="Unassembled WGS sequence"/>
</dbReference>
<keyword evidence="1" id="KW-0472">Membrane</keyword>
<proteinExistence type="predicted"/>
<dbReference type="AlphaFoldDB" id="A0A0R1N8A0"/>
<organism evidence="2 3">
    <name type="scientific">Schleiferilactobacillus perolens DSM 12744</name>
    <dbReference type="NCBI Taxonomy" id="1423792"/>
    <lineage>
        <taxon>Bacteria</taxon>
        <taxon>Bacillati</taxon>
        <taxon>Bacillota</taxon>
        <taxon>Bacilli</taxon>
        <taxon>Lactobacillales</taxon>
        <taxon>Lactobacillaceae</taxon>
        <taxon>Schleiferilactobacillus</taxon>
    </lineage>
</organism>
<gene>
    <name evidence="2" type="ORF">FD09_GL000215</name>
</gene>
<dbReference type="STRING" id="1423792.FD09_GL000215"/>
<dbReference type="EMBL" id="AZEC01000001">
    <property type="protein sequence ID" value="KRL14564.1"/>
    <property type="molecule type" value="Genomic_DNA"/>
</dbReference>
<evidence type="ECO:0000256" key="1">
    <source>
        <dbReference type="SAM" id="Phobius"/>
    </source>
</evidence>
<comment type="caution">
    <text evidence="2">The sequence shown here is derived from an EMBL/GenBank/DDBJ whole genome shotgun (WGS) entry which is preliminary data.</text>
</comment>
<feature type="transmembrane region" description="Helical" evidence="1">
    <location>
        <begin position="40"/>
        <end position="60"/>
    </location>
</feature>
<sequence length="66" mass="7552">MRWKLSEGQEIIVRVVLGAFVAFLFLLLMGMRGAELLKSTFSAVLALTIVYVIPGVWRMWRKSSHK</sequence>
<accession>A0A0R1N8A0</accession>